<reference evidence="1 2" key="1">
    <citation type="journal article" date="2020" name="Cell">
        <title>Large-Scale Comparative Analyses of Tick Genomes Elucidate Their Genetic Diversity and Vector Capacities.</title>
        <authorList>
            <consortium name="Tick Genome and Microbiome Consortium (TIGMIC)"/>
            <person name="Jia N."/>
            <person name="Wang J."/>
            <person name="Shi W."/>
            <person name="Du L."/>
            <person name="Sun Y."/>
            <person name="Zhan W."/>
            <person name="Jiang J.F."/>
            <person name="Wang Q."/>
            <person name="Zhang B."/>
            <person name="Ji P."/>
            <person name="Bell-Sakyi L."/>
            <person name="Cui X.M."/>
            <person name="Yuan T.T."/>
            <person name="Jiang B.G."/>
            <person name="Yang W.F."/>
            <person name="Lam T.T."/>
            <person name="Chang Q.C."/>
            <person name="Ding S.J."/>
            <person name="Wang X.J."/>
            <person name="Zhu J.G."/>
            <person name="Ruan X.D."/>
            <person name="Zhao L."/>
            <person name="Wei J.T."/>
            <person name="Ye R.Z."/>
            <person name="Que T.C."/>
            <person name="Du C.H."/>
            <person name="Zhou Y.H."/>
            <person name="Cheng J.X."/>
            <person name="Dai P.F."/>
            <person name="Guo W.B."/>
            <person name="Han X.H."/>
            <person name="Huang E.J."/>
            <person name="Li L.F."/>
            <person name="Wei W."/>
            <person name="Gao Y.C."/>
            <person name="Liu J.Z."/>
            <person name="Shao H.Z."/>
            <person name="Wang X."/>
            <person name="Wang C.C."/>
            <person name="Yang T.C."/>
            <person name="Huo Q.B."/>
            <person name="Li W."/>
            <person name="Chen H.Y."/>
            <person name="Chen S.E."/>
            <person name="Zhou L.G."/>
            <person name="Ni X.B."/>
            <person name="Tian J.H."/>
            <person name="Sheng Y."/>
            <person name="Liu T."/>
            <person name="Pan Y.S."/>
            <person name="Xia L.Y."/>
            <person name="Li J."/>
            <person name="Zhao F."/>
            <person name="Cao W.C."/>
        </authorList>
    </citation>
    <scope>NUCLEOTIDE SEQUENCE [LARGE SCALE GENOMIC DNA]</scope>
    <source>
        <strain evidence="1">Iper-2018</strain>
    </source>
</reference>
<dbReference type="EMBL" id="JABSTQ010011320">
    <property type="protein sequence ID" value="KAG0412811.1"/>
    <property type="molecule type" value="Genomic_DNA"/>
</dbReference>
<evidence type="ECO:0000313" key="2">
    <source>
        <dbReference type="Proteomes" id="UP000805193"/>
    </source>
</evidence>
<sequence>MLIVKDLELIKRIQIKDFSNFRGRGVTSRVDLEHEGSKHALVTANGNRWKSMRTLLAPAFTSSNMKKISSLMDTCTDEFLEVLDSLHDQDEAFEIRQVFQKLSMDVIVRSALGAESNIQKNSGMTDMNGISKDIMFHLEAFQTSWLSFFIACFPEFSFIWKLILMWRYLFMKLPVEKIDNGIIPIINMRRSNPEARRQDLLQLMLDAEAEEGADVNVHELTVTYYDDRSKTAESKESSRKRRFLTNLEVRANAVLFLIAGFETSSTALTFTTYLLAKHQDVQDRLRSEICAILKRDGKFNYDNVFSMQFLDQVLTESLRFYPPLVGFVTRTCQHDYHYKELKIPAGLSIVIPPYQLQHDPNLWSDPEMFDPERFSAENKGSFDPMAFQAFGNGPRNCVGMRFAQLEIKLTLAKMLAKYKFLLDDRHVEAQLQGLAVGPRYNIVHEVCGSQRKPLPRVIRRVLNGHSRVLAGPKLNHSAQLNSNPIASYLANSNFSDKEQHRAGPHPLNVSRRTTSKSCFAPEVGSTSAPSDLPQITPDPRDRIRVYTKANHLLVSTPEEERTKKLCTVKTILVKGNHYKFAAHVSAQANTIAEIIFNIPEEDSQAEIYHALVDSNPDLPILAARPTYRCTPYRHKTDACTKCWPKRHRQDVRLHQIIRCPSCGLENSIDNHPCTPCCLVCSGPHLMGAPEFPKRLQLRRSRPPPERGVQQAEKTHLQTPTTPKAGPLSQTEAGRRVSRQSRARRTPRSPFINRGRTPSTDKGRSSHGSARNTRRGSSNHPSEARNNYKTVSFGAEPPKRGLPEVNQLIKTPPLTPLDPTRARHQILQAGAGYPLDQGGMR</sequence>
<keyword evidence="2" id="KW-1185">Reference proteome</keyword>
<proteinExistence type="predicted"/>
<comment type="caution">
    <text evidence="1">The sequence shown here is derived from an EMBL/GenBank/DDBJ whole genome shotgun (WGS) entry which is preliminary data.</text>
</comment>
<organism evidence="1 2">
    <name type="scientific">Ixodes persulcatus</name>
    <name type="common">Taiga tick</name>
    <dbReference type="NCBI Taxonomy" id="34615"/>
    <lineage>
        <taxon>Eukaryota</taxon>
        <taxon>Metazoa</taxon>
        <taxon>Ecdysozoa</taxon>
        <taxon>Arthropoda</taxon>
        <taxon>Chelicerata</taxon>
        <taxon>Arachnida</taxon>
        <taxon>Acari</taxon>
        <taxon>Parasitiformes</taxon>
        <taxon>Ixodida</taxon>
        <taxon>Ixodoidea</taxon>
        <taxon>Ixodidae</taxon>
        <taxon>Ixodinae</taxon>
        <taxon>Ixodes</taxon>
    </lineage>
</organism>
<protein>
    <submittedName>
        <fullName evidence="1">Uncharacterized protein</fullName>
    </submittedName>
</protein>
<accession>A0AC60P083</accession>
<name>A0AC60P083_IXOPE</name>
<gene>
    <name evidence="1" type="ORF">HPB47_010045</name>
</gene>
<dbReference type="Proteomes" id="UP000805193">
    <property type="component" value="Unassembled WGS sequence"/>
</dbReference>
<evidence type="ECO:0000313" key="1">
    <source>
        <dbReference type="EMBL" id="KAG0412811.1"/>
    </source>
</evidence>